<dbReference type="Pfam" id="PF04909">
    <property type="entry name" value="Amidohydro_2"/>
    <property type="match status" value="1"/>
</dbReference>
<dbReference type="EMBL" id="FNWO01000003">
    <property type="protein sequence ID" value="SEH30922.1"/>
    <property type="molecule type" value="Genomic_DNA"/>
</dbReference>
<dbReference type="SUPFAM" id="SSF51556">
    <property type="entry name" value="Metallo-dependent hydrolases"/>
    <property type="match status" value="1"/>
</dbReference>
<evidence type="ECO:0000313" key="4">
    <source>
        <dbReference type="Proteomes" id="UP000182983"/>
    </source>
</evidence>
<sequence>MHAAPAIVDWHAHWLPPEAIAVLAARTEPPRIVADPAGQRWFDIGDGRRLSLKEAQLDLDRRRNEMDRTGVDRQILSLAVVAGIFPACLPPEIEQAVASATNRGLARVSAQSGGRFGGLACLPSGDPALAARMLEQAVDEYGLEGGVLPADAFADETLARSLTPVLAVAHQLRTQIFVHPGPRSGHPLPTGGDDPLAMIRRRAVGFQDALTQAAITLEYSDLLDPYPDAKVRVANLGGTLALLAERIALTADRMELPPAWADGRPRRILVDTASFGADGLTLAAKTLGADRLVYGSDSPALALSPGLDGLRAAALSEADRAAILRGQALA</sequence>
<protein>
    <submittedName>
        <fullName evidence="3">Predicted metal-dependent hydrolase, TIM-barrel fold</fullName>
    </submittedName>
</protein>
<dbReference type="Proteomes" id="UP000182983">
    <property type="component" value="Unassembled WGS sequence"/>
</dbReference>
<dbReference type="GO" id="GO:0016831">
    <property type="term" value="F:carboxy-lyase activity"/>
    <property type="evidence" value="ECO:0007669"/>
    <property type="project" value="InterPro"/>
</dbReference>
<proteinExistence type="predicted"/>
<gene>
    <name evidence="3" type="ORF">SAMN04244559_01020</name>
</gene>
<dbReference type="GO" id="GO:0016787">
    <property type="term" value="F:hydrolase activity"/>
    <property type="evidence" value="ECO:0007669"/>
    <property type="project" value="UniProtKB-KW"/>
</dbReference>
<keyword evidence="1" id="KW-0456">Lyase</keyword>
<dbReference type="OrthoDB" id="149172at2"/>
<evidence type="ECO:0000313" key="3">
    <source>
        <dbReference type="EMBL" id="SEH30922.1"/>
    </source>
</evidence>
<dbReference type="Gene3D" id="3.20.20.140">
    <property type="entry name" value="Metal-dependent hydrolases"/>
    <property type="match status" value="1"/>
</dbReference>
<reference evidence="4" key="1">
    <citation type="submission" date="2016-10" db="EMBL/GenBank/DDBJ databases">
        <authorList>
            <person name="Varghese N."/>
            <person name="Submissions S."/>
        </authorList>
    </citation>
    <scope>NUCLEOTIDE SEQUENCE [LARGE SCALE GENOMIC DNA]</scope>
    <source>
        <strain evidence="4">DSM 13234</strain>
    </source>
</reference>
<dbReference type="PANTHER" id="PTHR21240">
    <property type="entry name" value="2-AMINO-3-CARBOXYLMUCONATE-6-SEMIALDEHYDE DECARBOXYLASE"/>
    <property type="match status" value="1"/>
</dbReference>
<dbReference type="AlphaFoldDB" id="A0A1H6H6P2"/>
<evidence type="ECO:0000256" key="1">
    <source>
        <dbReference type="ARBA" id="ARBA00023239"/>
    </source>
</evidence>
<feature type="domain" description="Amidohydrolase-related" evidence="2">
    <location>
        <begin position="8"/>
        <end position="326"/>
    </location>
</feature>
<keyword evidence="3" id="KW-0378">Hydrolase</keyword>
<keyword evidence="4" id="KW-1185">Reference proteome</keyword>
<dbReference type="RefSeq" id="WP_074766191.1">
    <property type="nucleotide sequence ID" value="NZ_FNWO01000003.1"/>
</dbReference>
<dbReference type="GO" id="GO:0019748">
    <property type="term" value="P:secondary metabolic process"/>
    <property type="evidence" value="ECO:0007669"/>
    <property type="project" value="TreeGrafter"/>
</dbReference>
<organism evidence="3 4">
    <name type="scientific">Magnetospirillum fulvum</name>
    <name type="common">Rhodospirillum fulvum</name>
    <dbReference type="NCBI Taxonomy" id="1082"/>
    <lineage>
        <taxon>Bacteria</taxon>
        <taxon>Pseudomonadati</taxon>
        <taxon>Pseudomonadota</taxon>
        <taxon>Alphaproteobacteria</taxon>
        <taxon>Rhodospirillales</taxon>
        <taxon>Rhodospirillaceae</taxon>
        <taxon>Magnetospirillum</taxon>
    </lineage>
</organism>
<dbReference type="InterPro" id="IPR032465">
    <property type="entry name" value="ACMSD"/>
</dbReference>
<accession>A0A1H6H6P2</accession>
<dbReference type="GO" id="GO:0005829">
    <property type="term" value="C:cytosol"/>
    <property type="evidence" value="ECO:0007669"/>
    <property type="project" value="TreeGrafter"/>
</dbReference>
<dbReference type="InterPro" id="IPR006680">
    <property type="entry name" value="Amidohydro-rel"/>
</dbReference>
<dbReference type="PANTHER" id="PTHR21240:SF28">
    <property type="entry name" value="ISO-OROTATE DECARBOXYLASE (EUROFUNG)"/>
    <property type="match status" value="1"/>
</dbReference>
<dbReference type="InterPro" id="IPR032466">
    <property type="entry name" value="Metal_Hydrolase"/>
</dbReference>
<name>A0A1H6H6P2_MAGFU</name>
<evidence type="ECO:0000259" key="2">
    <source>
        <dbReference type="Pfam" id="PF04909"/>
    </source>
</evidence>